<evidence type="ECO:0000313" key="5">
    <source>
        <dbReference type="Proteomes" id="UP001500390"/>
    </source>
</evidence>
<keyword evidence="5" id="KW-1185">Reference proteome</keyword>
<name>A0ABP8JPN3_9MICO</name>
<feature type="transmembrane region" description="Helical" evidence="2">
    <location>
        <begin position="287"/>
        <end position="312"/>
    </location>
</feature>
<dbReference type="Proteomes" id="UP001500390">
    <property type="component" value="Unassembled WGS sequence"/>
</dbReference>
<evidence type="ECO:0000259" key="3">
    <source>
        <dbReference type="Pfam" id="PF25231"/>
    </source>
</evidence>
<sequence>MTENPWVAPGSTPPPEPTRPDPTAPPSYPTPPPGYAPPPPGYAAPPPGYASPSSGYAAPPPAYAGLEFRPGIIPLRPLGLGDVYGAVTKAVRGNVAATMGLALLTALVCLIPFTALGAWVANQETVGFDSDEAGVYGLIGTYLPNVGSVLASIALTGFLAYVIGQAVLGRKVGMGETWDGTKRRLPALAGAVLLTFVGALVVVAAILGAPIALIVSQGFTPLTGILLFVAGLLLVVAYLFLWTRTAFVTSVIVLEGRGALNAFARSWRLTSGTPFWRILGIRLLTSFLVGMAAQIVLIPITLVGVLAIFALGGESQAFMWQAILTGFASIIGAVLTTPFSAGVDALLTIDQRIRREGLDVQLIHTAQHGGPPPWPSAVQDR</sequence>
<gene>
    <name evidence="4" type="ORF">GCM10023153_15170</name>
</gene>
<dbReference type="EMBL" id="BAABFX010000023">
    <property type="protein sequence ID" value="GAA4394248.1"/>
    <property type="molecule type" value="Genomic_DNA"/>
</dbReference>
<comment type="caution">
    <text evidence="4">The sequence shown here is derived from an EMBL/GenBank/DDBJ whole genome shotgun (WGS) entry which is preliminary data.</text>
</comment>
<keyword evidence="2" id="KW-1133">Transmembrane helix</keyword>
<evidence type="ECO:0000256" key="1">
    <source>
        <dbReference type="SAM" id="MobiDB-lite"/>
    </source>
</evidence>
<dbReference type="Pfam" id="PF25231">
    <property type="entry name" value="DUF7847"/>
    <property type="match status" value="1"/>
</dbReference>
<feature type="transmembrane region" description="Helical" evidence="2">
    <location>
        <begin position="185"/>
        <end position="213"/>
    </location>
</feature>
<proteinExistence type="predicted"/>
<evidence type="ECO:0000256" key="2">
    <source>
        <dbReference type="SAM" id="Phobius"/>
    </source>
</evidence>
<feature type="transmembrane region" description="Helical" evidence="2">
    <location>
        <begin position="142"/>
        <end position="164"/>
    </location>
</feature>
<feature type="compositionally biased region" description="Pro residues" evidence="1">
    <location>
        <begin position="11"/>
        <end position="49"/>
    </location>
</feature>
<dbReference type="InterPro" id="IPR057169">
    <property type="entry name" value="DUF7847"/>
</dbReference>
<organism evidence="4 5">
    <name type="scientific">Ornithinibacter aureus</name>
    <dbReference type="NCBI Taxonomy" id="622664"/>
    <lineage>
        <taxon>Bacteria</taxon>
        <taxon>Bacillati</taxon>
        <taxon>Actinomycetota</taxon>
        <taxon>Actinomycetes</taxon>
        <taxon>Micrococcales</taxon>
        <taxon>Intrasporangiaceae</taxon>
        <taxon>Ornithinibacter</taxon>
    </lineage>
</organism>
<evidence type="ECO:0000313" key="4">
    <source>
        <dbReference type="EMBL" id="GAA4394248.1"/>
    </source>
</evidence>
<keyword evidence="2" id="KW-0812">Transmembrane</keyword>
<feature type="domain" description="DUF7847" evidence="3">
    <location>
        <begin position="140"/>
        <end position="336"/>
    </location>
</feature>
<accession>A0ABP8JPN3</accession>
<feature type="region of interest" description="Disordered" evidence="1">
    <location>
        <begin position="1"/>
        <end position="50"/>
    </location>
</feature>
<protein>
    <recommendedName>
        <fullName evidence="3">DUF7847 domain-containing protein</fullName>
    </recommendedName>
</protein>
<feature type="transmembrane region" description="Helical" evidence="2">
    <location>
        <begin position="318"/>
        <end position="347"/>
    </location>
</feature>
<feature type="transmembrane region" description="Helical" evidence="2">
    <location>
        <begin position="101"/>
        <end position="122"/>
    </location>
</feature>
<reference evidence="5" key="1">
    <citation type="journal article" date="2019" name="Int. J. Syst. Evol. Microbiol.">
        <title>The Global Catalogue of Microorganisms (GCM) 10K type strain sequencing project: providing services to taxonomists for standard genome sequencing and annotation.</title>
        <authorList>
            <consortium name="The Broad Institute Genomics Platform"/>
            <consortium name="The Broad Institute Genome Sequencing Center for Infectious Disease"/>
            <person name="Wu L."/>
            <person name="Ma J."/>
        </authorList>
    </citation>
    <scope>NUCLEOTIDE SEQUENCE [LARGE SCALE GENOMIC DNA]</scope>
    <source>
        <strain evidence="5">JCM 17738</strain>
    </source>
</reference>
<dbReference type="RefSeq" id="WP_159903742.1">
    <property type="nucleotide sequence ID" value="NZ_BAABFX010000023.1"/>
</dbReference>
<keyword evidence="2" id="KW-0472">Membrane</keyword>
<feature type="transmembrane region" description="Helical" evidence="2">
    <location>
        <begin position="219"/>
        <end position="241"/>
    </location>
</feature>